<dbReference type="Proteomes" id="UP000499080">
    <property type="component" value="Unassembled WGS sequence"/>
</dbReference>
<evidence type="ECO:0000256" key="1">
    <source>
        <dbReference type="SAM" id="Phobius"/>
    </source>
</evidence>
<proteinExistence type="predicted"/>
<gene>
    <name evidence="2" type="ORF">AVEN_227240_1</name>
</gene>
<organism evidence="2 3">
    <name type="scientific">Araneus ventricosus</name>
    <name type="common">Orbweaver spider</name>
    <name type="synonym">Epeira ventricosa</name>
    <dbReference type="NCBI Taxonomy" id="182803"/>
    <lineage>
        <taxon>Eukaryota</taxon>
        <taxon>Metazoa</taxon>
        <taxon>Ecdysozoa</taxon>
        <taxon>Arthropoda</taxon>
        <taxon>Chelicerata</taxon>
        <taxon>Arachnida</taxon>
        <taxon>Araneae</taxon>
        <taxon>Araneomorphae</taxon>
        <taxon>Entelegynae</taxon>
        <taxon>Araneoidea</taxon>
        <taxon>Araneidae</taxon>
        <taxon>Araneus</taxon>
    </lineage>
</organism>
<evidence type="ECO:0000313" key="3">
    <source>
        <dbReference type="Proteomes" id="UP000499080"/>
    </source>
</evidence>
<evidence type="ECO:0000313" key="2">
    <source>
        <dbReference type="EMBL" id="GBM79013.1"/>
    </source>
</evidence>
<keyword evidence="1" id="KW-0472">Membrane</keyword>
<keyword evidence="1" id="KW-1133">Transmembrane helix</keyword>
<dbReference type="AlphaFoldDB" id="A0A4Y2IMG3"/>
<dbReference type="EMBL" id="BGPR01002794">
    <property type="protein sequence ID" value="GBM79013.1"/>
    <property type="molecule type" value="Genomic_DNA"/>
</dbReference>
<accession>A0A4Y2IMG3</accession>
<name>A0A4Y2IMG3_ARAVE</name>
<reference evidence="2 3" key="1">
    <citation type="journal article" date="2019" name="Sci. Rep.">
        <title>Orb-weaving spider Araneus ventricosus genome elucidates the spidroin gene catalogue.</title>
        <authorList>
            <person name="Kono N."/>
            <person name="Nakamura H."/>
            <person name="Ohtoshi R."/>
            <person name="Moran D.A.P."/>
            <person name="Shinohara A."/>
            <person name="Yoshida Y."/>
            <person name="Fujiwara M."/>
            <person name="Mori M."/>
            <person name="Tomita M."/>
            <person name="Arakawa K."/>
        </authorList>
    </citation>
    <scope>NUCLEOTIDE SEQUENCE [LARGE SCALE GENOMIC DNA]</scope>
</reference>
<keyword evidence="3" id="KW-1185">Reference proteome</keyword>
<comment type="caution">
    <text evidence="2">The sequence shown here is derived from an EMBL/GenBank/DDBJ whole genome shotgun (WGS) entry which is preliminary data.</text>
</comment>
<feature type="transmembrane region" description="Helical" evidence="1">
    <location>
        <begin position="22"/>
        <end position="42"/>
    </location>
</feature>
<protein>
    <submittedName>
        <fullName evidence="2">Uncharacterized protein</fullName>
    </submittedName>
</protein>
<sequence length="86" mass="9256">MNAVSIPGSEELEVMSLSCIEIVQFVVLLLAAVLACAVAQFWPGYAGLPYRAAAYPYAAGYPYTAGLYAGGYYPYGYAYSTAWGYK</sequence>
<keyword evidence="1" id="KW-0812">Transmembrane</keyword>